<reference evidence="1" key="2">
    <citation type="journal article" date="2015" name="Fish Shellfish Immunol.">
        <title>Early steps in the European eel (Anguilla anguilla)-Vibrio vulnificus interaction in the gills: Role of the RtxA13 toxin.</title>
        <authorList>
            <person name="Callol A."/>
            <person name="Pajuelo D."/>
            <person name="Ebbesson L."/>
            <person name="Teles M."/>
            <person name="MacKenzie S."/>
            <person name="Amaro C."/>
        </authorList>
    </citation>
    <scope>NUCLEOTIDE SEQUENCE</scope>
</reference>
<proteinExistence type="predicted"/>
<dbReference type="AlphaFoldDB" id="A0A0E9R1M8"/>
<sequence length="44" mass="4883">MALCGNGLKRYRKAALNCVNINIAGHRLFIYFLCCTLSMLCLCG</sequence>
<dbReference type="EMBL" id="GBXM01085910">
    <property type="protein sequence ID" value="JAH22667.1"/>
    <property type="molecule type" value="Transcribed_RNA"/>
</dbReference>
<evidence type="ECO:0000313" key="1">
    <source>
        <dbReference type="EMBL" id="JAH22667.1"/>
    </source>
</evidence>
<accession>A0A0E9R1M8</accession>
<organism evidence="1">
    <name type="scientific">Anguilla anguilla</name>
    <name type="common">European freshwater eel</name>
    <name type="synonym">Muraena anguilla</name>
    <dbReference type="NCBI Taxonomy" id="7936"/>
    <lineage>
        <taxon>Eukaryota</taxon>
        <taxon>Metazoa</taxon>
        <taxon>Chordata</taxon>
        <taxon>Craniata</taxon>
        <taxon>Vertebrata</taxon>
        <taxon>Euteleostomi</taxon>
        <taxon>Actinopterygii</taxon>
        <taxon>Neopterygii</taxon>
        <taxon>Teleostei</taxon>
        <taxon>Anguilliformes</taxon>
        <taxon>Anguillidae</taxon>
        <taxon>Anguilla</taxon>
    </lineage>
</organism>
<name>A0A0E9R1M8_ANGAN</name>
<reference evidence="1" key="1">
    <citation type="submission" date="2014-11" db="EMBL/GenBank/DDBJ databases">
        <authorList>
            <person name="Amaro Gonzalez C."/>
        </authorList>
    </citation>
    <scope>NUCLEOTIDE SEQUENCE</scope>
</reference>
<protein>
    <submittedName>
        <fullName evidence="1">Uncharacterized protein</fullName>
    </submittedName>
</protein>